<protein>
    <submittedName>
        <fullName evidence="2">Tellurite resistance TerB family protein</fullName>
    </submittedName>
</protein>
<feature type="region of interest" description="Disordered" evidence="1">
    <location>
        <begin position="164"/>
        <end position="197"/>
    </location>
</feature>
<dbReference type="AlphaFoldDB" id="A0A3L7AL95"/>
<organism evidence="2 3">
    <name type="scientific">Xanthobacter tagetidis</name>
    <dbReference type="NCBI Taxonomy" id="60216"/>
    <lineage>
        <taxon>Bacteria</taxon>
        <taxon>Pseudomonadati</taxon>
        <taxon>Pseudomonadota</taxon>
        <taxon>Alphaproteobacteria</taxon>
        <taxon>Hyphomicrobiales</taxon>
        <taxon>Xanthobacteraceae</taxon>
        <taxon>Xanthobacter</taxon>
    </lineage>
</organism>
<dbReference type="InterPro" id="IPR007486">
    <property type="entry name" value="YebE"/>
</dbReference>
<gene>
    <name evidence="2" type="ORF">D9R14_04500</name>
</gene>
<dbReference type="InterPro" id="IPR029024">
    <property type="entry name" value="TerB-like"/>
</dbReference>
<dbReference type="SUPFAM" id="SSF158682">
    <property type="entry name" value="TerB-like"/>
    <property type="match status" value="1"/>
</dbReference>
<evidence type="ECO:0000313" key="2">
    <source>
        <dbReference type="EMBL" id="RLP80338.1"/>
    </source>
</evidence>
<comment type="caution">
    <text evidence="2">The sequence shown here is derived from an EMBL/GenBank/DDBJ whole genome shotgun (WGS) entry which is preliminary data.</text>
</comment>
<name>A0A3L7AL95_9HYPH</name>
<dbReference type="CDD" id="cd07178">
    <property type="entry name" value="terB_like_YebE"/>
    <property type="match status" value="1"/>
</dbReference>
<feature type="compositionally biased region" description="Gly residues" evidence="1">
    <location>
        <begin position="34"/>
        <end position="49"/>
    </location>
</feature>
<feature type="region of interest" description="Disordered" evidence="1">
    <location>
        <begin position="1"/>
        <end position="49"/>
    </location>
</feature>
<dbReference type="EMBL" id="RCTF01000003">
    <property type="protein sequence ID" value="RLP80338.1"/>
    <property type="molecule type" value="Genomic_DNA"/>
</dbReference>
<feature type="compositionally biased region" description="Gly residues" evidence="1">
    <location>
        <begin position="1"/>
        <end position="23"/>
    </location>
</feature>
<evidence type="ECO:0000313" key="3">
    <source>
        <dbReference type="Proteomes" id="UP000269692"/>
    </source>
</evidence>
<accession>A0A3L7AL95</accession>
<dbReference type="Proteomes" id="UP000269692">
    <property type="component" value="Unassembled WGS sequence"/>
</dbReference>
<reference evidence="2 3" key="1">
    <citation type="submission" date="2018-10" db="EMBL/GenBank/DDBJ databases">
        <title>Xanthobacter tagetidis genome sequencing and assembly.</title>
        <authorList>
            <person name="Maclea K.S."/>
            <person name="Goen A.E."/>
            <person name="Fatima S.A."/>
        </authorList>
    </citation>
    <scope>NUCLEOTIDE SEQUENCE [LARGE SCALE GENOMIC DNA]</scope>
    <source>
        <strain evidence="2 3">ATCC 700314</strain>
    </source>
</reference>
<feature type="compositionally biased region" description="Pro residues" evidence="1">
    <location>
        <begin position="177"/>
        <end position="187"/>
    </location>
</feature>
<evidence type="ECO:0000256" key="1">
    <source>
        <dbReference type="SAM" id="MobiDB-lite"/>
    </source>
</evidence>
<dbReference type="Pfam" id="PF04391">
    <property type="entry name" value="DUF533"/>
    <property type="match status" value="1"/>
</dbReference>
<keyword evidence="3" id="KW-1185">Reference proteome</keyword>
<proteinExistence type="predicted"/>
<sequence length="360" mass="33456">MGAALGGGSVRGAGAGQAGGAGGSPLEQILQSALGGGGQQGGQSGGLPGGLGDILGQVLGGGAAGGQGRGGQAGGGLGDILGQVLGGGAGQRDGGSGGGSALPGGLGDILGQVLGGGAGGRPGGAGGLPGGLGDILGQVLGGGAAGGAAGRAGGGIGTGGLGDLAQDALGGGQSAPMPAPSPAPAPAPRGGTQPSGGSDLVKYGGLAVIGMLAFNAFRKWQAQSGGSRLMADNAQAFSPAEAPGGPEHFSQVLVAAMAAAAQADGSLDPDELNRIGAGVTRMGGNAPDQAVLVEILSTPVNPQDLVNAATSPEAAMQIYAASVMAIRPDSAAEQRYLANLAQALAIDPALKAQLDRDLTA</sequence>